<accession>A0AAW0CFR9</accession>
<dbReference type="SUPFAM" id="SSF53933">
    <property type="entry name" value="Microbial ribonucleases"/>
    <property type="match status" value="1"/>
</dbReference>
<gene>
    <name evidence="7" type="ORF">R3P38DRAFT_543858</name>
</gene>
<feature type="signal peptide" evidence="6">
    <location>
        <begin position="1"/>
        <end position="20"/>
    </location>
</feature>
<dbReference type="InterPro" id="IPR016191">
    <property type="entry name" value="Ribonuclease/ribotoxin"/>
</dbReference>
<evidence type="ECO:0000256" key="1">
    <source>
        <dbReference type="ARBA" id="ARBA00022722"/>
    </source>
</evidence>
<keyword evidence="1" id="KW-0540">Nuclease</keyword>
<keyword evidence="5" id="KW-0456">Lyase</keyword>
<name>A0AAW0CFR9_9AGAR</name>
<keyword evidence="8" id="KW-1185">Reference proteome</keyword>
<reference evidence="7 8" key="1">
    <citation type="journal article" date="2024" name="J Genomics">
        <title>Draft genome sequencing and assembly of Favolaschia claudopus CIRM-BRFM 2984 isolated from oak limbs.</title>
        <authorList>
            <person name="Navarro D."/>
            <person name="Drula E."/>
            <person name="Chaduli D."/>
            <person name="Cazenave R."/>
            <person name="Ahrendt S."/>
            <person name="Wang J."/>
            <person name="Lipzen A."/>
            <person name="Daum C."/>
            <person name="Barry K."/>
            <person name="Grigoriev I.V."/>
            <person name="Favel A."/>
            <person name="Rosso M.N."/>
            <person name="Martin F."/>
        </authorList>
    </citation>
    <scope>NUCLEOTIDE SEQUENCE [LARGE SCALE GENOMIC DNA]</scope>
    <source>
        <strain evidence="7 8">CIRM-BRFM 2984</strain>
    </source>
</reference>
<evidence type="ECO:0000256" key="4">
    <source>
        <dbReference type="ARBA" id="ARBA00023157"/>
    </source>
</evidence>
<dbReference type="PANTHER" id="PTHR42104:SF1">
    <property type="entry name" value="EXTRACELLULAR GUANYL-SPECIFIC RIBONUCLEASE RNTA (AFU_ORTHOLOGUE AFUA_4G03230)"/>
    <property type="match status" value="1"/>
</dbReference>
<sequence length="135" mass="13683">MPAARLLLVLTTAFAAVALAVPTGRALPSGNVVCGSHTYTVSQVVSAVNAGFAHVGNPLGSDSYPHTFRNDEGLSMWCSGSTSFMEYPILSGGATYTGGSPGADRVVFNTAGTYCAVITHTGASSTNGFVSCKGD</sequence>
<dbReference type="InterPro" id="IPR000026">
    <property type="entry name" value="N1-like"/>
</dbReference>
<evidence type="ECO:0000256" key="3">
    <source>
        <dbReference type="ARBA" id="ARBA00022801"/>
    </source>
</evidence>
<comment type="caution">
    <text evidence="7">The sequence shown here is derived from an EMBL/GenBank/DDBJ whole genome shotgun (WGS) entry which is preliminary data.</text>
</comment>
<keyword evidence="3" id="KW-0378">Hydrolase</keyword>
<evidence type="ECO:0000256" key="6">
    <source>
        <dbReference type="SAM" id="SignalP"/>
    </source>
</evidence>
<dbReference type="GO" id="GO:0016829">
    <property type="term" value="F:lyase activity"/>
    <property type="evidence" value="ECO:0007669"/>
    <property type="project" value="UniProtKB-KW"/>
</dbReference>
<feature type="chain" id="PRO_5043452013" evidence="6">
    <location>
        <begin position="21"/>
        <end position="135"/>
    </location>
</feature>
<dbReference type="Pfam" id="PF00545">
    <property type="entry name" value="Ribonuclease"/>
    <property type="match status" value="1"/>
</dbReference>
<dbReference type="GO" id="GO:0016787">
    <property type="term" value="F:hydrolase activity"/>
    <property type="evidence" value="ECO:0007669"/>
    <property type="project" value="UniProtKB-KW"/>
</dbReference>
<evidence type="ECO:0000256" key="5">
    <source>
        <dbReference type="ARBA" id="ARBA00023239"/>
    </source>
</evidence>
<proteinExistence type="predicted"/>
<dbReference type="GO" id="GO:0004521">
    <property type="term" value="F:RNA endonuclease activity"/>
    <property type="evidence" value="ECO:0007669"/>
    <property type="project" value="InterPro"/>
</dbReference>
<protein>
    <submittedName>
        <fullName evidence="7">Ribonuclease/ribotoxin</fullName>
    </submittedName>
</protein>
<keyword evidence="2" id="KW-0255">Endonuclease</keyword>
<dbReference type="GO" id="GO:0003723">
    <property type="term" value="F:RNA binding"/>
    <property type="evidence" value="ECO:0007669"/>
    <property type="project" value="InterPro"/>
</dbReference>
<evidence type="ECO:0000313" key="8">
    <source>
        <dbReference type="Proteomes" id="UP001362999"/>
    </source>
</evidence>
<evidence type="ECO:0000313" key="7">
    <source>
        <dbReference type="EMBL" id="KAK7038382.1"/>
    </source>
</evidence>
<dbReference type="AlphaFoldDB" id="A0AAW0CFR9"/>
<keyword evidence="6" id="KW-0732">Signal</keyword>
<dbReference type="PANTHER" id="PTHR42104">
    <property type="entry name" value="EXTRACELLULAR GUANYL-SPECIFIC RIBONUCLEASE RNTA (AFU_ORTHOLOGUE AFUA_4G03230)"/>
    <property type="match status" value="1"/>
</dbReference>
<dbReference type="Gene3D" id="3.10.450.30">
    <property type="entry name" value="Microbial ribonucleases"/>
    <property type="match status" value="1"/>
</dbReference>
<evidence type="ECO:0000256" key="2">
    <source>
        <dbReference type="ARBA" id="ARBA00022759"/>
    </source>
</evidence>
<dbReference type="Proteomes" id="UP001362999">
    <property type="component" value="Unassembled WGS sequence"/>
</dbReference>
<organism evidence="7 8">
    <name type="scientific">Favolaschia claudopus</name>
    <dbReference type="NCBI Taxonomy" id="2862362"/>
    <lineage>
        <taxon>Eukaryota</taxon>
        <taxon>Fungi</taxon>
        <taxon>Dikarya</taxon>
        <taxon>Basidiomycota</taxon>
        <taxon>Agaricomycotina</taxon>
        <taxon>Agaricomycetes</taxon>
        <taxon>Agaricomycetidae</taxon>
        <taxon>Agaricales</taxon>
        <taxon>Marasmiineae</taxon>
        <taxon>Mycenaceae</taxon>
        <taxon>Favolaschia</taxon>
    </lineage>
</organism>
<dbReference type="EMBL" id="JAWWNJ010000017">
    <property type="protein sequence ID" value="KAK7038382.1"/>
    <property type="molecule type" value="Genomic_DNA"/>
</dbReference>
<keyword evidence="4" id="KW-1015">Disulfide bond</keyword>